<evidence type="ECO:0000313" key="9">
    <source>
        <dbReference type="Proteomes" id="UP001172728"/>
    </source>
</evidence>
<dbReference type="RefSeq" id="WP_301131124.1">
    <property type="nucleotide sequence ID" value="NZ_JAUHPW010000001.1"/>
</dbReference>
<feature type="domain" description="Alpha-L-rhamnosidase concanavalin-like" evidence="4">
    <location>
        <begin position="319"/>
        <end position="417"/>
    </location>
</feature>
<dbReference type="Gene3D" id="2.60.420.10">
    <property type="entry name" value="Maltose phosphorylase, domain 3"/>
    <property type="match status" value="1"/>
</dbReference>
<keyword evidence="9" id="KW-1185">Reference proteome</keyword>
<organism evidence="8 9">
    <name type="scientific">Demequina litoralis</name>
    <dbReference type="NCBI Taxonomy" id="3051660"/>
    <lineage>
        <taxon>Bacteria</taxon>
        <taxon>Bacillati</taxon>
        <taxon>Actinomycetota</taxon>
        <taxon>Actinomycetes</taxon>
        <taxon>Micrococcales</taxon>
        <taxon>Demequinaceae</taxon>
        <taxon>Demequina</taxon>
    </lineage>
</organism>
<name>A0ABT8G735_9MICO</name>
<dbReference type="PANTHER" id="PTHR33307:SF6">
    <property type="entry name" value="ALPHA-RHAMNOSIDASE (EUROFUNG)-RELATED"/>
    <property type="match status" value="1"/>
</dbReference>
<dbReference type="Proteomes" id="UP001172728">
    <property type="component" value="Unassembled WGS sequence"/>
</dbReference>
<dbReference type="InterPro" id="IPR013737">
    <property type="entry name" value="Bac_rhamnosid_N"/>
</dbReference>
<comment type="caution">
    <text evidence="8">The sequence shown here is derived from an EMBL/GenBank/DDBJ whole genome shotgun (WGS) entry which is preliminary data.</text>
</comment>
<dbReference type="InterPro" id="IPR035396">
    <property type="entry name" value="Bac_rhamnosid6H"/>
</dbReference>
<dbReference type="InterPro" id="IPR013783">
    <property type="entry name" value="Ig-like_fold"/>
</dbReference>
<sequence>MTRVAGVRAELRADALGVADPAPRLSWRIDDAPAGAAQTAAEARMTRGGAAAVAGLGGDAQALVAWPFAPLASRERATVEVRALVAGEWTAWSEPLAVEGALYDEADWTEPLVVPSTAAAPETRGSHLLRAAFTLGTAPVSARLHLTAQGVMVASLNGEAVSDEHLAPGWTSYRHRVRSRVHDVTALLHAGENVLGAEVADGWFRGNIGFDGGLWDVYGPHVGLLAQLEVTDRAGRTRIVPLGEAWRTAPGPATAAGLYEGEAYDARLLPAGWASSGFDDSAWDRPELRPPASIEGRIEPAMNEPARPIETLAPRSVERRPDGRVRLDFGQNISGVLRIRVDAPRGHAVTLHHAEVLEDDALGTRPLRRATSVDTFISAGVPVTWTPRFTIHGFRYAELEGWPGELAADAVEAVVIHTDMERRGWFECSEPLLNRLHENTVWSMRDNFVDLPTDCPQRDERMGWTGDIQVFAPAAEFLYGADGVLASWLRDVAAEQGEDGWVPNFVPWVECGFPRSASAAWGDAAVVVPWVIHERRGDLGMLARQWPSMTAWVDHLALRVGPDDVVEGSMELGDWLDPVAPPEDPGAARTDRYLVASAYAARSARIVADTAALLGEEDARERYAGFADRVLEGTRRRWIDDLDGLADAPTGLALAIEFGLTRDDAQRRRAGDLLAAAVRAGGHRIPTGFVGTPIICDALASTGHLDDAYALLLQRELPSWLYPVTMGATTIWERWDSMLPDGSINPGDMTSFNHYALGAVVDFLHRQVAGLAPAAPGYRHVLIRPRPGGGLTWARARHVSPYGPIEVGWRLEGATMALDLELPAGVTGEVRLPDGTAATVGPGTHAYTSAITVEGATP</sequence>
<dbReference type="InterPro" id="IPR035398">
    <property type="entry name" value="Bac_rhamnosid_C"/>
</dbReference>
<comment type="catalytic activity">
    <reaction evidence="1">
        <text>Hydrolysis of terminal non-reducing alpha-L-rhamnose residues in alpha-L-rhamnosides.</text>
        <dbReference type="EC" id="3.2.1.40"/>
    </reaction>
</comment>
<dbReference type="Pfam" id="PF05592">
    <property type="entry name" value="Bac_rhamnosid"/>
    <property type="match status" value="1"/>
</dbReference>
<evidence type="ECO:0000313" key="8">
    <source>
        <dbReference type="EMBL" id="MDN4474729.1"/>
    </source>
</evidence>
<dbReference type="EMBL" id="JAUHPW010000001">
    <property type="protein sequence ID" value="MDN4474729.1"/>
    <property type="molecule type" value="Genomic_DNA"/>
</dbReference>
<dbReference type="Pfam" id="PF17390">
    <property type="entry name" value="Bac_rhamnosid_C"/>
    <property type="match status" value="1"/>
</dbReference>
<reference evidence="8" key="1">
    <citation type="submission" date="2023-06" db="EMBL/GenBank/DDBJ databases">
        <title>Sysu t00192.</title>
        <authorList>
            <person name="Gao L."/>
            <person name="Fang B.-Z."/>
            <person name="Li W.-J."/>
        </authorList>
    </citation>
    <scope>NUCLEOTIDE SEQUENCE</scope>
    <source>
        <strain evidence="8">SYSU T00192</strain>
    </source>
</reference>
<dbReference type="GO" id="GO:0016787">
    <property type="term" value="F:hydrolase activity"/>
    <property type="evidence" value="ECO:0007669"/>
    <property type="project" value="UniProtKB-KW"/>
</dbReference>
<dbReference type="Gene3D" id="2.60.40.10">
    <property type="entry name" value="Immunoglobulins"/>
    <property type="match status" value="1"/>
</dbReference>
<dbReference type="SUPFAM" id="SSF48208">
    <property type="entry name" value="Six-hairpin glycosidases"/>
    <property type="match status" value="1"/>
</dbReference>
<dbReference type="Gene3D" id="1.50.10.10">
    <property type="match status" value="1"/>
</dbReference>
<gene>
    <name evidence="8" type="ORF">QQX09_02545</name>
</gene>
<dbReference type="InterPro" id="IPR012341">
    <property type="entry name" value="6hp_glycosidase-like_sf"/>
</dbReference>
<evidence type="ECO:0000256" key="2">
    <source>
        <dbReference type="ARBA" id="ARBA00012652"/>
    </source>
</evidence>
<dbReference type="Gene3D" id="2.60.120.260">
    <property type="entry name" value="Galactose-binding domain-like"/>
    <property type="match status" value="2"/>
</dbReference>
<dbReference type="InterPro" id="IPR008928">
    <property type="entry name" value="6-hairpin_glycosidase_sf"/>
</dbReference>
<keyword evidence="3 8" id="KW-0378">Hydrolase</keyword>
<evidence type="ECO:0000256" key="3">
    <source>
        <dbReference type="ARBA" id="ARBA00022801"/>
    </source>
</evidence>
<dbReference type="PANTHER" id="PTHR33307">
    <property type="entry name" value="ALPHA-RHAMNOSIDASE (EUROFUNG)"/>
    <property type="match status" value="1"/>
</dbReference>
<evidence type="ECO:0000259" key="6">
    <source>
        <dbReference type="Pfam" id="PF17389"/>
    </source>
</evidence>
<proteinExistence type="predicted"/>
<dbReference type="Pfam" id="PF17389">
    <property type="entry name" value="Bac_rhamnosid6H"/>
    <property type="match status" value="1"/>
</dbReference>
<dbReference type="InterPro" id="IPR008902">
    <property type="entry name" value="Rhamnosid_concanavalin"/>
</dbReference>
<evidence type="ECO:0000259" key="7">
    <source>
        <dbReference type="Pfam" id="PF17390"/>
    </source>
</evidence>
<dbReference type="Pfam" id="PF08531">
    <property type="entry name" value="Bac_rhamnosid_N"/>
    <property type="match status" value="1"/>
</dbReference>
<feature type="domain" description="Alpha-L-rhamnosidase C-terminal" evidence="7">
    <location>
        <begin position="770"/>
        <end position="841"/>
    </location>
</feature>
<evidence type="ECO:0000259" key="4">
    <source>
        <dbReference type="Pfam" id="PF05592"/>
    </source>
</evidence>
<accession>A0ABT8G735</accession>
<dbReference type="InterPro" id="IPR016007">
    <property type="entry name" value="Alpha_rhamnosid"/>
</dbReference>
<dbReference type="Pfam" id="PF25788">
    <property type="entry name" value="Ig_Rha78A_N"/>
    <property type="match status" value="1"/>
</dbReference>
<evidence type="ECO:0000256" key="1">
    <source>
        <dbReference type="ARBA" id="ARBA00001445"/>
    </source>
</evidence>
<dbReference type="PIRSF" id="PIRSF010631">
    <property type="entry name" value="A-rhamnsds"/>
    <property type="match status" value="1"/>
</dbReference>
<dbReference type="EC" id="3.2.1.40" evidence="2"/>
<feature type="domain" description="Alpha-L-rhamnosidase six-hairpin glycosidase" evidence="6">
    <location>
        <begin position="422"/>
        <end position="768"/>
    </location>
</feature>
<feature type="domain" description="Bacterial alpha-L-rhamnosidase N-terminal" evidence="5">
    <location>
        <begin position="139"/>
        <end position="289"/>
    </location>
</feature>
<protein>
    <recommendedName>
        <fullName evidence="2">alpha-L-rhamnosidase</fullName>
        <ecNumber evidence="2">3.2.1.40</ecNumber>
    </recommendedName>
</protein>
<evidence type="ECO:0000259" key="5">
    <source>
        <dbReference type="Pfam" id="PF08531"/>
    </source>
</evidence>